<gene>
    <name evidence="2" type="ORF">CCHLO57077_00014063</name>
</gene>
<name>A0AA35VMP4_9HYPO</name>
<keyword evidence="3" id="KW-1185">Reference proteome</keyword>
<comment type="caution">
    <text evidence="2">The sequence shown here is derived from an EMBL/GenBank/DDBJ whole genome shotgun (WGS) entry which is preliminary data.</text>
</comment>
<feature type="compositionally biased region" description="Polar residues" evidence="1">
    <location>
        <begin position="51"/>
        <end position="64"/>
    </location>
</feature>
<organism evidence="2 3">
    <name type="scientific">Clonostachys chloroleuca</name>
    <dbReference type="NCBI Taxonomy" id="1926264"/>
    <lineage>
        <taxon>Eukaryota</taxon>
        <taxon>Fungi</taxon>
        <taxon>Dikarya</taxon>
        <taxon>Ascomycota</taxon>
        <taxon>Pezizomycotina</taxon>
        <taxon>Sordariomycetes</taxon>
        <taxon>Hypocreomycetidae</taxon>
        <taxon>Hypocreales</taxon>
        <taxon>Bionectriaceae</taxon>
        <taxon>Clonostachys</taxon>
    </lineage>
</organism>
<dbReference type="Proteomes" id="UP001160390">
    <property type="component" value="Unassembled WGS sequence"/>
</dbReference>
<reference evidence="2" key="1">
    <citation type="submission" date="2023-01" db="EMBL/GenBank/DDBJ databases">
        <authorList>
            <person name="Piombo E."/>
        </authorList>
    </citation>
    <scope>NUCLEOTIDE SEQUENCE</scope>
</reference>
<feature type="region of interest" description="Disordered" evidence="1">
    <location>
        <begin position="44"/>
        <end position="64"/>
    </location>
</feature>
<evidence type="ECO:0000256" key="1">
    <source>
        <dbReference type="SAM" id="MobiDB-lite"/>
    </source>
</evidence>
<protein>
    <submittedName>
        <fullName evidence="2">Uncharacterized protein</fullName>
    </submittedName>
</protein>
<proteinExistence type="predicted"/>
<dbReference type="EMBL" id="CABFNP030001333">
    <property type="protein sequence ID" value="CAI6099943.1"/>
    <property type="molecule type" value="Genomic_DNA"/>
</dbReference>
<evidence type="ECO:0000313" key="3">
    <source>
        <dbReference type="Proteomes" id="UP001160390"/>
    </source>
</evidence>
<sequence length="64" mass="6943">MTLCGDESTDKFEDDTRGSQMFKHVVDVSDDILLSPLLGGFKPPGLYGPTMNRNPSEARSPITG</sequence>
<evidence type="ECO:0000313" key="2">
    <source>
        <dbReference type="EMBL" id="CAI6099943.1"/>
    </source>
</evidence>
<dbReference type="AlphaFoldDB" id="A0AA35VMP4"/>
<accession>A0AA35VMP4</accession>